<gene>
    <name evidence="2" type="ORF">RD110_17635</name>
</gene>
<evidence type="ECO:0000313" key="2">
    <source>
        <dbReference type="EMBL" id="APW38805.1"/>
    </source>
</evidence>
<name>A0A1P8JYI2_9BURK</name>
<keyword evidence="1" id="KW-0812">Transmembrane</keyword>
<accession>A0A1P8JYI2</accession>
<evidence type="ECO:0000256" key="1">
    <source>
        <dbReference type="SAM" id="Phobius"/>
    </source>
</evidence>
<keyword evidence="1" id="KW-1133">Transmembrane helix</keyword>
<dbReference type="Proteomes" id="UP000186609">
    <property type="component" value="Chromosome"/>
</dbReference>
<feature type="transmembrane region" description="Helical" evidence="1">
    <location>
        <begin position="34"/>
        <end position="51"/>
    </location>
</feature>
<keyword evidence="1" id="KW-0472">Membrane</keyword>
<protein>
    <submittedName>
        <fullName evidence="2">Uncharacterized protein</fullName>
    </submittedName>
</protein>
<dbReference type="AlphaFoldDB" id="A0A1P8JYI2"/>
<organism evidence="2 3">
    <name type="scientific">Rhodoferax koreensis</name>
    <dbReference type="NCBI Taxonomy" id="1842727"/>
    <lineage>
        <taxon>Bacteria</taxon>
        <taxon>Pseudomonadati</taxon>
        <taxon>Pseudomonadota</taxon>
        <taxon>Betaproteobacteria</taxon>
        <taxon>Burkholderiales</taxon>
        <taxon>Comamonadaceae</taxon>
        <taxon>Rhodoferax</taxon>
    </lineage>
</organism>
<evidence type="ECO:0000313" key="3">
    <source>
        <dbReference type="Proteomes" id="UP000186609"/>
    </source>
</evidence>
<proteinExistence type="predicted"/>
<keyword evidence="3" id="KW-1185">Reference proteome</keyword>
<dbReference type="EMBL" id="CP019236">
    <property type="protein sequence ID" value="APW38805.1"/>
    <property type="molecule type" value="Genomic_DNA"/>
</dbReference>
<dbReference type="STRING" id="1842727.RD110_17635"/>
<sequence>MPVQMAGALVALCAAGACLPLAVSEGAPVLPSWLWVAGGVTGLGCAVRLLLGGPLRRDAAAPSPDFMDASSASRNAELRAELLTER</sequence>
<dbReference type="KEGG" id="rhy:RD110_17635"/>
<reference evidence="2 3" key="1">
    <citation type="submission" date="2017-01" db="EMBL/GenBank/DDBJ databases">
        <authorList>
            <person name="Mah S.A."/>
            <person name="Swanson W.J."/>
            <person name="Moy G.W."/>
            <person name="Vacquier V.D."/>
        </authorList>
    </citation>
    <scope>NUCLEOTIDE SEQUENCE [LARGE SCALE GENOMIC DNA]</scope>
    <source>
        <strain evidence="2 3">DCY110</strain>
    </source>
</reference>